<evidence type="ECO:0000256" key="1">
    <source>
        <dbReference type="ARBA" id="ARBA00004861"/>
    </source>
</evidence>
<dbReference type="GO" id="GO:0006207">
    <property type="term" value="P:'de novo' pyrimidine nucleobase biosynthetic process"/>
    <property type="evidence" value="ECO:0007669"/>
    <property type="project" value="InterPro"/>
</dbReference>
<dbReference type="HAMAP" id="MF_01215">
    <property type="entry name" value="OMPdecase_type2"/>
    <property type="match status" value="1"/>
</dbReference>
<dbReference type="GO" id="GO:0044205">
    <property type="term" value="P:'de novo' UMP biosynthetic process"/>
    <property type="evidence" value="ECO:0007669"/>
    <property type="project" value="UniProtKB-UniRule"/>
</dbReference>
<gene>
    <name evidence="7" type="primary">pyrF</name>
    <name evidence="9" type="ORF">APR03_002799</name>
</gene>
<dbReference type="InterPro" id="IPR011060">
    <property type="entry name" value="RibuloseP-bd_barrel"/>
</dbReference>
<protein>
    <recommendedName>
        <fullName evidence="7">Orotidine 5'-phosphate decarboxylase</fullName>
        <ecNumber evidence="7">4.1.1.23</ecNumber>
    </recommendedName>
    <alternativeName>
        <fullName evidence="7">OMP decarboxylase</fullName>
        <shortName evidence="7">OMPDCase</shortName>
        <shortName evidence="7">OMPdecase</shortName>
    </alternativeName>
</protein>
<comment type="catalytic activity">
    <reaction evidence="6 7">
        <text>orotidine 5'-phosphate + H(+) = UMP + CO2</text>
        <dbReference type="Rhea" id="RHEA:11596"/>
        <dbReference type="ChEBI" id="CHEBI:15378"/>
        <dbReference type="ChEBI" id="CHEBI:16526"/>
        <dbReference type="ChEBI" id="CHEBI:57538"/>
        <dbReference type="ChEBI" id="CHEBI:57865"/>
        <dbReference type="EC" id="4.1.1.23"/>
    </reaction>
</comment>
<comment type="similarity">
    <text evidence="2 7">Belongs to the OMP decarboxylase family. Type 2 subfamily.</text>
</comment>
<dbReference type="NCBIfam" id="TIGR02127">
    <property type="entry name" value="pyrF_sub2"/>
    <property type="match status" value="1"/>
</dbReference>
<evidence type="ECO:0000259" key="8">
    <source>
        <dbReference type="SMART" id="SM00934"/>
    </source>
</evidence>
<dbReference type="Proteomes" id="UP001139493">
    <property type="component" value="Unassembled WGS sequence"/>
</dbReference>
<keyword evidence="4 7" id="KW-0665">Pyrimidine biosynthesis</keyword>
<evidence type="ECO:0000256" key="4">
    <source>
        <dbReference type="ARBA" id="ARBA00022975"/>
    </source>
</evidence>
<dbReference type="Gene3D" id="3.20.20.70">
    <property type="entry name" value="Aldolase class I"/>
    <property type="match status" value="1"/>
</dbReference>
<sequence>MTAPGVTGAPVPFGARLAAAMDEHGPLCVGIDPHASLLRAWDLTDDADGLREFSLRVMDALGGQVAAFKPQAAFFERHGSRGLAVLEEVIAAARAAGTLTIVDAKRGDIGSTMGAYADAFLADGSPLAGDALTVSPYLGFGSLDPAVELAAATGRGLFVLCLTSNKEGFEVQHARTTAGPADAGDAAGATVAALMAARAAVLNAGAEPLGSVGLVVGATIGDAVAATGTDLVAVNGPLLAPGVGAQGAGERELATTFGSARRNVLASSSRAVLAAGPAPDALLTAAAAAAREARGALRG</sequence>
<feature type="active site" description="Proton donor" evidence="7">
    <location>
        <position position="105"/>
    </location>
</feature>
<keyword evidence="10" id="KW-1185">Reference proteome</keyword>
<feature type="domain" description="Orotidine 5'-phosphate decarboxylase" evidence="8">
    <location>
        <begin position="26"/>
        <end position="285"/>
    </location>
</feature>
<dbReference type="InterPro" id="IPR011995">
    <property type="entry name" value="OMPdecase_type-2"/>
</dbReference>
<keyword evidence="5 7" id="KW-0456">Lyase</keyword>
<evidence type="ECO:0000256" key="2">
    <source>
        <dbReference type="ARBA" id="ARBA00008847"/>
    </source>
</evidence>
<dbReference type="GO" id="GO:0004590">
    <property type="term" value="F:orotidine-5'-phosphate decarboxylase activity"/>
    <property type="evidence" value="ECO:0007669"/>
    <property type="project" value="UniProtKB-UniRule"/>
</dbReference>
<dbReference type="PANTHER" id="PTHR43375">
    <property type="entry name" value="OROTIDINE 5'-PHOSPHATE DECARBOXYLASE"/>
    <property type="match status" value="1"/>
</dbReference>
<dbReference type="PANTHER" id="PTHR43375:SF1">
    <property type="entry name" value="OROTIDINE 5'-PHOSPHATE DECARBOXYLASE"/>
    <property type="match status" value="1"/>
</dbReference>
<reference evidence="9" key="1">
    <citation type="submission" date="2022-06" db="EMBL/GenBank/DDBJ databases">
        <title>Genomic Encyclopedia of Archaeal and Bacterial Type Strains, Phase II (KMG-II): from individual species to whole genera.</title>
        <authorList>
            <person name="Goeker M."/>
        </authorList>
    </citation>
    <scope>NUCLEOTIDE SEQUENCE</scope>
    <source>
        <strain evidence="9">DSM 26652</strain>
    </source>
</reference>
<dbReference type="SMART" id="SM00934">
    <property type="entry name" value="OMPdecase"/>
    <property type="match status" value="1"/>
</dbReference>
<evidence type="ECO:0000256" key="5">
    <source>
        <dbReference type="ARBA" id="ARBA00023239"/>
    </source>
</evidence>
<evidence type="ECO:0000256" key="6">
    <source>
        <dbReference type="ARBA" id="ARBA00049157"/>
    </source>
</evidence>
<evidence type="ECO:0000313" key="9">
    <source>
        <dbReference type="EMBL" id="MCP2265443.1"/>
    </source>
</evidence>
<dbReference type="EMBL" id="JAMTCS010000008">
    <property type="protein sequence ID" value="MCP2265443.1"/>
    <property type="molecule type" value="Genomic_DNA"/>
</dbReference>
<dbReference type="InterPro" id="IPR018089">
    <property type="entry name" value="OMPdecase_AS"/>
</dbReference>
<evidence type="ECO:0000256" key="3">
    <source>
        <dbReference type="ARBA" id="ARBA00022793"/>
    </source>
</evidence>
<keyword evidence="3 7" id="KW-0210">Decarboxylase</keyword>
<dbReference type="PROSITE" id="PS00156">
    <property type="entry name" value="OMPDECASE"/>
    <property type="match status" value="1"/>
</dbReference>
<comment type="pathway">
    <text evidence="1 7">Pyrimidine metabolism; UMP biosynthesis via de novo pathway; UMP from orotate: step 2/2.</text>
</comment>
<name>A0A9X2JWR6_9MICO</name>
<accession>A0A9X2JWR6</accession>
<dbReference type="CDD" id="cd04725">
    <property type="entry name" value="OMP_decarboxylase_like"/>
    <property type="match status" value="1"/>
</dbReference>
<dbReference type="InterPro" id="IPR013785">
    <property type="entry name" value="Aldolase_TIM"/>
</dbReference>
<dbReference type="Pfam" id="PF00215">
    <property type="entry name" value="OMPdecase"/>
    <property type="match status" value="1"/>
</dbReference>
<organism evidence="9 10">
    <name type="scientific">Promicromonospora thailandica</name>
    <dbReference type="NCBI Taxonomy" id="765201"/>
    <lineage>
        <taxon>Bacteria</taxon>
        <taxon>Bacillati</taxon>
        <taxon>Actinomycetota</taxon>
        <taxon>Actinomycetes</taxon>
        <taxon>Micrococcales</taxon>
        <taxon>Promicromonosporaceae</taxon>
        <taxon>Promicromonospora</taxon>
    </lineage>
</organism>
<dbReference type="InterPro" id="IPR001754">
    <property type="entry name" value="OMPdeCOase_dom"/>
</dbReference>
<dbReference type="RefSeq" id="WP_253836586.1">
    <property type="nucleotide sequence ID" value="NZ_JAMTCS010000008.1"/>
</dbReference>
<proteinExistence type="inferred from homology"/>
<dbReference type="SUPFAM" id="SSF51366">
    <property type="entry name" value="Ribulose-phoshate binding barrel"/>
    <property type="match status" value="1"/>
</dbReference>
<evidence type="ECO:0000256" key="7">
    <source>
        <dbReference type="HAMAP-Rule" id="MF_01215"/>
    </source>
</evidence>
<evidence type="ECO:0000313" key="10">
    <source>
        <dbReference type="Proteomes" id="UP001139493"/>
    </source>
</evidence>
<dbReference type="AlphaFoldDB" id="A0A9X2JWR6"/>
<dbReference type="EC" id="4.1.1.23" evidence="7"/>
<comment type="caution">
    <text evidence="9">The sequence shown here is derived from an EMBL/GenBank/DDBJ whole genome shotgun (WGS) entry which is preliminary data.</text>
</comment>